<protein>
    <submittedName>
        <fullName evidence="3">Uncharacterized protein</fullName>
    </submittedName>
</protein>
<gene>
    <name evidence="3" type="ORF">HO133_002533</name>
</gene>
<evidence type="ECO:0000256" key="1">
    <source>
        <dbReference type="SAM" id="Coils"/>
    </source>
</evidence>
<sequence>MAHQEKVSKYICGNLIALRWHGKDANAVAKAKSAFEKLLAAANKEKRRLRYQTAPSNSGNIRKNDRSRVEVLEHLLEKLERESLALVRQSEAACELLGARVEELDEQVQEQSRQEDFLLERLYYWRQRLSDLEKSKQYEERRLQNLISNLKDKYMREQMYRLINERDPYHIISNKDQEINGMRRLCAFAEDDGPQSAATKDTKEPKSNDDPTPYWLTHNTPQDYFSIQPSPEPQSPESLQFGPCSPDHHGSELSHIPSQGWLSDEELESAHVDSDLSQGRNGEEGNLDDVEKLKAEVEMLRLQVRVIEDKNMANAEQERKRGKLYAEFLRWAPKVQQEGWLTNKVRKAYAACQKMVEALESGD</sequence>
<comment type="caution">
    <text evidence="3">The sequence shown here is derived from an EMBL/GenBank/DDBJ whole genome shotgun (WGS) entry which is preliminary data.</text>
</comment>
<dbReference type="RefSeq" id="XP_037150288.1">
    <property type="nucleotide sequence ID" value="XM_037293459.1"/>
</dbReference>
<reference evidence="3 4" key="1">
    <citation type="journal article" date="2020" name="Genomics">
        <title>Complete, high-quality genomes from long-read metagenomic sequencing of two wolf lichen thalli reveals enigmatic genome architecture.</title>
        <authorList>
            <person name="McKenzie S.K."/>
            <person name="Walston R.F."/>
            <person name="Allen J.L."/>
        </authorList>
    </citation>
    <scope>NUCLEOTIDE SEQUENCE [LARGE SCALE GENOMIC DNA]</scope>
    <source>
        <strain evidence="3">WasteWater1</strain>
    </source>
</reference>
<keyword evidence="4" id="KW-1185">Reference proteome</keyword>
<feature type="coiled-coil region" evidence="1">
    <location>
        <begin position="62"/>
        <end position="149"/>
    </location>
</feature>
<keyword evidence="1" id="KW-0175">Coiled coil</keyword>
<feature type="compositionally biased region" description="Basic and acidic residues" evidence="2">
    <location>
        <begin position="200"/>
        <end position="209"/>
    </location>
</feature>
<organism evidence="3 4">
    <name type="scientific">Letharia lupina</name>
    <dbReference type="NCBI Taxonomy" id="560253"/>
    <lineage>
        <taxon>Eukaryota</taxon>
        <taxon>Fungi</taxon>
        <taxon>Dikarya</taxon>
        <taxon>Ascomycota</taxon>
        <taxon>Pezizomycotina</taxon>
        <taxon>Lecanoromycetes</taxon>
        <taxon>OSLEUM clade</taxon>
        <taxon>Lecanoromycetidae</taxon>
        <taxon>Lecanorales</taxon>
        <taxon>Lecanorineae</taxon>
        <taxon>Parmeliaceae</taxon>
        <taxon>Letharia</taxon>
    </lineage>
</organism>
<evidence type="ECO:0000313" key="3">
    <source>
        <dbReference type="EMBL" id="KAF6220853.1"/>
    </source>
</evidence>
<dbReference type="Proteomes" id="UP000593566">
    <property type="component" value="Unassembled WGS sequence"/>
</dbReference>
<evidence type="ECO:0000256" key="2">
    <source>
        <dbReference type="SAM" id="MobiDB-lite"/>
    </source>
</evidence>
<feature type="region of interest" description="Disordered" evidence="2">
    <location>
        <begin position="191"/>
        <end position="289"/>
    </location>
</feature>
<proteinExistence type="predicted"/>
<accession>A0A8H6CCM1</accession>
<evidence type="ECO:0000313" key="4">
    <source>
        <dbReference type="Proteomes" id="UP000593566"/>
    </source>
</evidence>
<name>A0A8H6CCM1_9LECA</name>
<dbReference type="EMBL" id="JACCJB010000015">
    <property type="protein sequence ID" value="KAF6220853.1"/>
    <property type="molecule type" value="Genomic_DNA"/>
</dbReference>
<dbReference type="GeneID" id="59330946"/>
<dbReference type="AlphaFoldDB" id="A0A8H6CCM1"/>